<dbReference type="Gene3D" id="2.30.30.290">
    <property type="entry name" value="YopX-like domains"/>
    <property type="match status" value="1"/>
</dbReference>
<dbReference type="RefSeq" id="YP_008241988.1">
    <property type="nucleotide sequence ID" value="NC_021802.1"/>
</dbReference>
<organism evidence="2 3">
    <name type="scientific">Cellulophaga phage phi10:1</name>
    <dbReference type="NCBI Taxonomy" id="1327981"/>
    <lineage>
        <taxon>Viruses</taxon>
        <taxon>Duplodnaviria</taxon>
        <taxon>Heunggongvirae</taxon>
        <taxon>Uroviricota</taxon>
        <taxon>Caudoviricetes</taxon>
        <taxon>Assiduviridae</taxon>
        <taxon>Cebadecemvirus</taxon>
        <taxon>Cebadecemvirus phi10una</taxon>
    </lineage>
</organism>
<feature type="domain" description="YopX protein" evidence="1">
    <location>
        <begin position="5"/>
        <end position="151"/>
    </location>
</feature>
<reference evidence="3" key="2">
    <citation type="submission" date="2013-03" db="EMBL/GenBank/DDBJ databases">
        <title>The Cellulophaga phages: a novel, diverse, and globally ubiquitous model system.</title>
        <authorList>
            <person name="Holmfeldt K."/>
            <person name="Solonenko N."/>
            <person name="Shah M."/>
            <person name="Corrier K."/>
            <person name="Riemann L."/>
            <person name="VerBerkmoes N.C."/>
            <person name="Sullivan M.B."/>
        </authorList>
    </citation>
    <scope>NUCLEOTIDE SEQUENCE [LARGE SCALE GENOMIC DNA]</scope>
</reference>
<dbReference type="Pfam" id="PF09643">
    <property type="entry name" value="YopX"/>
    <property type="match status" value="1"/>
</dbReference>
<proteinExistence type="predicted"/>
<dbReference type="NCBIfam" id="TIGR01671">
    <property type="entry name" value="phage_TIGR01671"/>
    <property type="match status" value="1"/>
</dbReference>
<dbReference type="KEGG" id="vg:16796968"/>
<sequence length="151" mass="17303">MREIEFRGISIETNKIIYGSLAVPNMGTNCVYIYNTDSVQYTGELAQYEVYPESIGQHIDYKDKTEKKIFEGDIIRLHTGVSFVDDQLMKVCFHQGSFGLRSLEHDGISVFTSFTPMCAISRDLIDRNIFKEVEEVLEVVGNIHQNKELIK</sequence>
<dbReference type="EMBL" id="KC821618">
    <property type="protein sequence ID" value="AGO48410.1"/>
    <property type="molecule type" value="Genomic_DNA"/>
</dbReference>
<dbReference type="OrthoDB" id="28597at10239"/>
<evidence type="ECO:0000313" key="2">
    <source>
        <dbReference type="EMBL" id="AGO48410.1"/>
    </source>
</evidence>
<dbReference type="InterPro" id="IPR019096">
    <property type="entry name" value="YopX_protein"/>
</dbReference>
<evidence type="ECO:0000313" key="3">
    <source>
        <dbReference type="Proteomes" id="UP000014711"/>
    </source>
</evidence>
<evidence type="ECO:0000259" key="1">
    <source>
        <dbReference type="Pfam" id="PF09643"/>
    </source>
</evidence>
<dbReference type="SUPFAM" id="SSF159006">
    <property type="entry name" value="YopX-like"/>
    <property type="match status" value="1"/>
</dbReference>
<name>S0A0S2_9CAUD</name>
<accession>S0A0S2</accession>
<dbReference type="InterPro" id="IPR023385">
    <property type="entry name" value="YopX-like_C"/>
</dbReference>
<gene>
    <name evidence="2" type="ORF">Phi10:1_gp069</name>
</gene>
<dbReference type="Proteomes" id="UP000014711">
    <property type="component" value="Segment"/>
</dbReference>
<protein>
    <submittedName>
        <fullName evidence="2">YopX protein</fullName>
    </submittedName>
</protein>
<reference evidence="2 3" key="1">
    <citation type="journal article" date="2013" name="Proc. Natl. Acad. Sci. U.S.A.">
        <title>Twelve previously unknown phage genera are ubiquitous in global oceans.</title>
        <authorList>
            <person name="Holmfeldt K."/>
            <person name="Solonenko N."/>
            <person name="Shah M."/>
            <person name="Corrier K."/>
            <person name="Riemann L."/>
            <person name="Verberkmoes N.C."/>
            <person name="Sullivan M.B."/>
        </authorList>
    </citation>
    <scope>NUCLEOTIDE SEQUENCE [LARGE SCALE GENOMIC DNA]</scope>
    <source>
        <strain evidence="2">Phi10:1</strain>
    </source>
</reference>
<dbReference type="InterPro" id="IPR010024">
    <property type="entry name" value="CHP16711"/>
</dbReference>
<keyword evidence="3" id="KW-1185">Reference proteome</keyword>
<dbReference type="GeneID" id="16796968"/>